<evidence type="ECO:0000313" key="2">
    <source>
        <dbReference type="EMBL" id="MBE1162059.1"/>
    </source>
</evidence>
<evidence type="ECO:0000313" key="3">
    <source>
        <dbReference type="Proteomes" id="UP000651010"/>
    </source>
</evidence>
<feature type="compositionally biased region" description="Basic and acidic residues" evidence="1">
    <location>
        <begin position="1"/>
        <end position="27"/>
    </location>
</feature>
<reference evidence="2 3" key="1">
    <citation type="submission" date="2020-09" db="EMBL/GenBank/DDBJ databases">
        <title>Dyella sp. 7MK23 isolated from forest soil.</title>
        <authorList>
            <person name="Fu J."/>
        </authorList>
    </citation>
    <scope>NUCLEOTIDE SEQUENCE [LARGE SCALE GENOMIC DNA]</scope>
    <source>
        <strain evidence="2 3">7MK23</strain>
    </source>
</reference>
<accession>A0ABR9GDF6</accession>
<protein>
    <submittedName>
        <fullName evidence="2">DUF883 family protein</fullName>
    </submittedName>
</protein>
<evidence type="ECO:0000256" key="1">
    <source>
        <dbReference type="SAM" id="MobiDB-lite"/>
    </source>
</evidence>
<sequence>MNKEVQAHETQEHNAHQRIDQGAERIKQATSEAVASGKEKFGRVADNVEEGLHRATDKAADAANRTTDKVADVKERGQAAYEQARDRADEWLDDVRDYVREKPVQAVAIALGAGWLLGRILRR</sequence>
<dbReference type="Proteomes" id="UP000651010">
    <property type="component" value="Unassembled WGS sequence"/>
</dbReference>
<organism evidence="2 3">
    <name type="scientific">Dyella acidiphila</name>
    <dbReference type="NCBI Taxonomy" id="2775866"/>
    <lineage>
        <taxon>Bacteria</taxon>
        <taxon>Pseudomonadati</taxon>
        <taxon>Pseudomonadota</taxon>
        <taxon>Gammaproteobacteria</taxon>
        <taxon>Lysobacterales</taxon>
        <taxon>Rhodanobacteraceae</taxon>
        <taxon>Dyella</taxon>
    </lineage>
</organism>
<comment type="caution">
    <text evidence="2">The sequence shown here is derived from an EMBL/GenBank/DDBJ whole genome shotgun (WGS) entry which is preliminary data.</text>
</comment>
<keyword evidence="3" id="KW-1185">Reference proteome</keyword>
<feature type="compositionally biased region" description="Basic and acidic residues" evidence="1">
    <location>
        <begin position="50"/>
        <end position="85"/>
    </location>
</feature>
<gene>
    <name evidence="2" type="ORF">IGX34_16870</name>
</gene>
<proteinExistence type="predicted"/>
<name>A0ABR9GDF6_9GAMM</name>
<dbReference type="Gene3D" id="1.20.120.20">
    <property type="entry name" value="Apolipoprotein"/>
    <property type="match status" value="1"/>
</dbReference>
<dbReference type="RefSeq" id="WP_192556908.1">
    <property type="nucleotide sequence ID" value="NZ_JACZZA010000012.1"/>
</dbReference>
<feature type="region of interest" description="Disordered" evidence="1">
    <location>
        <begin position="1"/>
        <end position="85"/>
    </location>
</feature>
<dbReference type="EMBL" id="JACZZA010000012">
    <property type="protein sequence ID" value="MBE1162059.1"/>
    <property type="molecule type" value="Genomic_DNA"/>
</dbReference>